<evidence type="ECO:0000313" key="1">
    <source>
        <dbReference type="EMBL" id="AZA47052.1"/>
    </source>
</evidence>
<reference evidence="1" key="2">
    <citation type="submission" date="2018-11" db="EMBL/GenBank/DDBJ databases">
        <title>Proposal to divide the Flavobacteriaceae and reorganize its genera based on Amino Acid Identity values calculated from whole genome sequences.</title>
        <authorList>
            <person name="Nicholson A.C."/>
            <person name="Gulvik C.A."/>
            <person name="Whitney A.M."/>
            <person name="Humrighouse B.W."/>
            <person name="Bell M."/>
            <person name="Holmes B."/>
            <person name="Steigerwalt A."/>
            <person name="Villarma A."/>
            <person name="Sheth M."/>
            <person name="Batra D."/>
            <person name="Pryor J."/>
            <person name="Bernardet J.-F."/>
            <person name="Hugo C."/>
            <person name="Kampfer P."/>
            <person name="Newman J."/>
            <person name="Mcquiston J.R."/>
        </authorList>
    </citation>
    <scope>NUCLEOTIDE SEQUENCE [LARGE SCALE GENOMIC DNA]</scope>
    <source>
        <strain evidence="1">G0188</strain>
    </source>
</reference>
<proteinExistence type="predicted"/>
<name>A0A376EG16_CHRCU</name>
<organism evidence="2 3">
    <name type="scientific">Chryseobacterium carnipullorum</name>
    <dbReference type="NCBI Taxonomy" id="1124835"/>
    <lineage>
        <taxon>Bacteria</taxon>
        <taxon>Pseudomonadati</taxon>
        <taxon>Bacteroidota</taxon>
        <taxon>Flavobacteriia</taxon>
        <taxon>Flavobacteriales</taxon>
        <taxon>Weeksellaceae</taxon>
        <taxon>Chryseobacterium group</taxon>
        <taxon>Chryseobacterium</taxon>
    </lineage>
</organism>
<evidence type="ECO:0000313" key="3">
    <source>
        <dbReference type="Proteomes" id="UP000255224"/>
    </source>
</evidence>
<gene>
    <name evidence="1" type="ORF">EG346_02045</name>
    <name evidence="2" type="ORF">NCTC13533_04251</name>
</gene>
<reference evidence="4" key="3">
    <citation type="submission" date="2018-11" db="EMBL/GenBank/DDBJ databases">
        <title>Proposal to divide the Flavobacteriaceae and reorganize its genera based on Amino Acid Identity values calculated from whole genome sequences.</title>
        <authorList>
            <person name="Nicholson A.C."/>
            <person name="Gulvik C.A."/>
            <person name="Whitney A.M."/>
            <person name="Humrighouse B.W."/>
            <person name="Bell M."/>
            <person name="Holmes B."/>
            <person name="Steigerwalt A.G."/>
            <person name="Villarma A."/>
            <person name="Sheth M."/>
            <person name="Batra D."/>
            <person name="Pryor J."/>
            <person name="Bernardet J.-F."/>
            <person name="Hugo C."/>
            <person name="Kampfer P."/>
            <person name="Newman J."/>
            <person name="McQuiston J.R."/>
        </authorList>
    </citation>
    <scope>NUCLEOTIDE SEQUENCE [LARGE SCALE GENOMIC DNA]</scope>
    <source>
        <strain evidence="4">G0188</strain>
    </source>
</reference>
<evidence type="ECO:0000313" key="2">
    <source>
        <dbReference type="EMBL" id="STD07584.1"/>
    </source>
</evidence>
<dbReference type="Proteomes" id="UP000255224">
    <property type="component" value="Unassembled WGS sequence"/>
</dbReference>
<sequence>MKKLLFLTAIILCIGICLSLTFCSTKSKLNDFKLVSYDVENNGILISSYSAFDEKGILKVFLKRYNDSAYYKYQLTKNEIESINKLSSKKLKDFIIKKKFEPGSGYSGSSNYLSFKIDNKNENLCFILPFMDNEFNESISLLESKIFSQNDSCKISGFNIDFEKVRREITKQEQIDNYLPKKQSLPPPIKKTN</sequence>
<protein>
    <submittedName>
        <fullName evidence="2">Uncharacterized protein</fullName>
    </submittedName>
</protein>
<keyword evidence="4" id="KW-1185">Reference proteome</keyword>
<accession>A0A376EG16</accession>
<accession>A0A3G6LV11</accession>
<dbReference type="RefSeq" id="WP_123876832.1">
    <property type="nucleotide sequence ID" value="NZ_CP033920.1"/>
</dbReference>
<dbReference type="EMBL" id="UFVQ01000003">
    <property type="protein sequence ID" value="STD07584.1"/>
    <property type="molecule type" value="Genomic_DNA"/>
</dbReference>
<dbReference type="EMBL" id="CP033920">
    <property type="protein sequence ID" value="AZA47052.1"/>
    <property type="molecule type" value="Genomic_DNA"/>
</dbReference>
<reference evidence="2 3" key="1">
    <citation type="submission" date="2018-06" db="EMBL/GenBank/DDBJ databases">
        <authorList>
            <consortium name="Pathogen Informatics"/>
            <person name="Doyle S."/>
        </authorList>
    </citation>
    <scope>NUCLEOTIDE SEQUENCE [LARGE SCALE GENOMIC DNA]</scope>
    <source>
        <strain evidence="2 3">NCTC13533</strain>
    </source>
</reference>
<dbReference type="AlphaFoldDB" id="A0A376EG16"/>
<evidence type="ECO:0000313" key="4">
    <source>
        <dbReference type="Proteomes" id="UP000273270"/>
    </source>
</evidence>
<dbReference type="Proteomes" id="UP000273270">
    <property type="component" value="Chromosome"/>
</dbReference>
<dbReference type="OrthoDB" id="1260302at2"/>
<dbReference type="KEGG" id="ccau:EG346_02045"/>